<feature type="compositionally biased region" description="Acidic residues" evidence="3">
    <location>
        <begin position="81"/>
        <end position="98"/>
    </location>
</feature>
<proteinExistence type="inferred from homology"/>
<keyword evidence="4" id="KW-0812">Transmembrane</keyword>
<feature type="region of interest" description="Disordered" evidence="3">
    <location>
        <begin position="1"/>
        <end position="107"/>
    </location>
</feature>
<feature type="transmembrane region" description="Helical" evidence="4">
    <location>
        <begin position="163"/>
        <end position="181"/>
    </location>
</feature>
<sequence>MDDAPDPDESHAHSVRARRPSAPAAAETYGLSTLTRRVSSVTREDGALSPLARMTPLAKYEPAPGPSLPPSAAASATDLAVFDEEEDQELGDPSSSDEEAARIPALPPIDGGTPAYAFLLAATTIEVMVWGLPFSVGILQAYWRDMFPEEQSTVTLAATLPNGILYFAGAVVGPLLTAMPWYERRIQLAGLVVAAIGLVSCGFATKAWHLVATFGCLYPFAVALYFPCPLILFEWFHAKRGLASGIMYAGTGAGGTIFPFIVTALLRRIGYRATMITLGVLFAAVCAPALLFVRRRVPVARPPKSSPRRMRVNTVDWGFLRTPAPWIGFVFVTLSNLGNIIPLVWMPTFATTVHANGTLLVSLMNAVTIPGFPLNGYLSDHLPARLAILTSCVVAALSSALLWGFGTQPAALFAFTLVWGASAGCMTAFWSRLITTISDGDPQLPMLVMAIFSCLKGVGSLTSGPVSSALLKLEPWSGAAGAYGATNYGGLFLYTSGSTLLGGLAASVFPS</sequence>
<dbReference type="Pfam" id="PF07690">
    <property type="entry name" value="MFS_1"/>
    <property type="match status" value="1"/>
</dbReference>
<feature type="transmembrane region" description="Helical" evidence="4">
    <location>
        <begin position="272"/>
        <end position="293"/>
    </location>
</feature>
<dbReference type="InterPro" id="IPR036259">
    <property type="entry name" value="MFS_trans_sf"/>
</dbReference>
<keyword evidence="4" id="KW-0472">Membrane</keyword>
<dbReference type="Proteomes" id="UP000827549">
    <property type="component" value="Chromosome 6"/>
</dbReference>
<feature type="compositionally biased region" description="Polar residues" evidence="3">
    <location>
        <begin position="30"/>
        <end position="41"/>
    </location>
</feature>
<dbReference type="EMBL" id="CP086719">
    <property type="protein sequence ID" value="WOO85113.1"/>
    <property type="molecule type" value="Genomic_DNA"/>
</dbReference>
<feature type="transmembrane region" description="Helical" evidence="4">
    <location>
        <begin position="116"/>
        <end position="143"/>
    </location>
</feature>
<reference evidence="5" key="1">
    <citation type="submission" date="2023-10" db="EMBL/GenBank/DDBJ databases">
        <authorList>
            <person name="Noh H."/>
        </authorList>
    </citation>
    <scope>NUCLEOTIDE SEQUENCE</scope>
    <source>
        <strain evidence="5">DUCC4014</strain>
    </source>
</reference>
<comment type="subcellular location">
    <subcellularLocation>
        <location evidence="1">Membrane</location>
        <topology evidence="1">Multi-pass membrane protein</topology>
    </subcellularLocation>
</comment>
<feature type="transmembrane region" description="Helical" evidence="4">
    <location>
        <begin position="446"/>
        <end position="471"/>
    </location>
</feature>
<dbReference type="Gene3D" id="1.20.1250.20">
    <property type="entry name" value="MFS general substrate transporter like domains"/>
    <property type="match status" value="1"/>
</dbReference>
<dbReference type="RefSeq" id="XP_062631139.1">
    <property type="nucleotide sequence ID" value="XM_062775155.1"/>
</dbReference>
<organism evidence="5 6">
    <name type="scientific">Vanrija pseudolonga</name>
    <dbReference type="NCBI Taxonomy" id="143232"/>
    <lineage>
        <taxon>Eukaryota</taxon>
        <taxon>Fungi</taxon>
        <taxon>Dikarya</taxon>
        <taxon>Basidiomycota</taxon>
        <taxon>Agaricomycotina</taxon>
        <taxon>Tremellomycetes</taxon>
        <taxon>Trichosporonales</taxon>
        <taxon>Trichosporonaceae</taxon>
        <taxon>Vanrija</taxon>
    </lineage>
</organism>
<dbReference type="PANTHER" id="PTHR11360:SF287">
    <property type="entry name" value="MFS MONOCARBOXYLATE TRANSPORTER"/>
    <property type="match status" value="1"/>
</dbReference>
<comment type="similarity">
    <text evidence="2">Belongs to the major facilitator superfamily. Monocarboxylate porter (TC 2.A.1.13) family.</text>
</comment>
<dbReference type="GO" id="GO:0016020">
    <property type="term" value="C:membrane"/>
    <property type="evidence" value="ECO:0007669"/>
    <property type="project" value="UniProtKB-SubCell"/>
</dbReference>
<evidence type="ECO:0000256" key="1">
    <source>
        <dbReference type="ARBA" id="ARBA00004141"/>
    </source>
</evidence>
<evidence type="ECO:0000313" key="6">
    <source>
        <dbReference type="Proteomes" id="UP000827549"/>
    </source>
</evidence>
<evidence type="ECO:0000256" key="2">
    <source>
        <dbReference type="ARBA" id="ARBA00006727"/>
    </source>
</evidence>
<dbReference type="AlphaFoldDB" id="A0AAF0YE83"/>
<dbReference type="GO" id="GO:0022857">
    <property type="term" value="F:transmembrane transporter activity"/>
    <property type="evidence" value="ECO:0007669"/>
    <property type="project" value="InterPro"/>
</dbReference>
<gene>
    <name evidence="5" type="primary">FFUJ_12242_3</name>
    <name evidence="5" type="ORF">LOC62_06G008610</name>
</gene>
<accession>A0AAF0YE83</accession>
<evidence type="ECO:0000256" key="3">
    <source>
        <dbReference type="SAM" id="MobiDB-lite"/>
    </source>
</evidence>
<keyword evidence="6" id="KW-1185">Reference proteome</keyword>
<dbReference type="GeneID" id="87811774"/>
<keyword evidence="4" id="KW-1133">Transmembrane helix</keyword>
<feature type="transmembrane region" description="Helical" evidence="4">
    <location>
        <begin position="211"/>
        <end position="233"/>
    </location>
</feature>
<feature type="transmembrane region" description="Helical" evidence="4">
    <location>
        <begin position="491"/>
        <end position="509"/>
    </location>
</feature>
<feature type="transmembrane region" description="Helical" evidence="4">
    <location>
        <begin position="314"/>
        <end position="334"/>
    </location>
</feature>
<feature type="transmembrane region" description="Helical" evidence="4">
    <location>
        <begin position="188"/>
        <end position="205"/>
    </location>
</feature>
<protein>
    <submittedName>
        <fullName evidence="5">Fujikurins efflux protein</fullName>
    </submittedName>
</protein>
<dbReference type="PANTHER" id="PTHR11360">
    <property type="entry name" value="MONOCARBOXYLATE TRANSPORTER"/>
    <property type="match status" value="1"/>
</dbReference>
<feature type="transmembrane region" description="Helical" evidence="4">
    <location>
        <begin position="386"/>
        <end position="405"/>
    </location>
</feature>
<feature type="transmembrane region" description="Helical" evidence="4">
    <location>
        <begin position="411"/>
        <end position="434"/>
    </location>
</feature>
<name>A0AAF0YE83_9TREE</name>
<feature type="transmembrane region" description="Helical" evidence="4">
    <location>
        <begin position="354"/>
        <end position="374"/>
    </location>
</feature>
<dbReference type="InterPro" id="IPR011701">
    <property type="entry name" value="MFS"/>
</dbReference>
<evidence type="ECO:0000256" key="4">
    <source>
        <dbReference type="SAM" id="Phobius"/>
    </source>
</evidence>
<dbReference type="InterPro" id="IPR050327">
    <property type="entry name" value="Proton-linked_MCT"/>
</dbReference>
<feature type="transmembrane region" description="Helical" evidence="4">
    <location>
        <begin position="245"/>
        <end position="266"/>
    </location>
</feature>
<dbReference type="SUPFAM" id="SSF103473">
    <property type="entry name" value="MFS general substrate transporter"/>
    <property type="match status" value="1"/>
</dbReference>
<evidence type="ECO:0000313" key="5">
    <source>
        <dbReference type="EMBL" id="WOO85113.1"/>
    </source>
</evidence>